<accession>A0ABU4DQL1</accession>
<evidence type="ECO:0000313" key="1">
    <source>
        <dbReference type="EMBL" id="MDV6374731.1"/>
    </source>
</evidence>
<comment type="caution">
    <text evidence="1">The sequence shown here is derived from an EMBL/GenBank/DDBJ whole genome shotgun (WGS) entry which is preliminary data.</text>
</comment>
<dbReference type="RefSeq" id="WP_317640052.1">
    <property type="nucleotide sequence ID" value="NZ_JAPMIV010000013.1"/>
</dbReference>
<name>A0ABU4DQL1_9DEIO</name>
<dbReference type="Proteomes" id="UP001276150">
    <property type="component" value="Unassembled WGS sequence"/>
</dbReference>
<keyword evidence="2" id="KW-1185">Reference proteome</keyword>
<organism evidence="1 2">
    <name type="scientific">Deinococcus arenicola</name>
    <dbReference type="NCBI Taxonomy" id="2994950"/>
    <lineage>
        <taxon>Bacteria</taxon>
        <taxon>Thermotogati</taxon>
        <taxon>Deinococcota</taxon>
        <taxon>Deinococci</taxon>
        <taxon>Deinococcales</taxon>
        <taxon>Deinococcaceae</taxon>
        <taxon>Deinococcus</taxon>
    </lineage>
</organism>
<evidence type="ECO:0000313" key="2">
    <source>
        <dbReference type="Proteomes" id="UP001276150"/>
    </source>
</evidence>
<sequence>MLKTRDPTRVYLALSAGLAFAFALAYTDCVCNAYKSGKRRFVNSLALAALVRLPALEIVRRAGGKKADSVSD</sequence>
<gene>
    <name evidence="1" type="ORF">ORD21_09045</name>
</gene>
<protein>
    <submittedName>
        <fullName evidence="1">Uncharacterized protein</fullName>
    </submittedName>
</protein>
<proteinExistence type="predicted"/>
<dbReference type="EMBL" id="JAPMIV010000013">
    <property type="protein sequence ID" value="MDV6374731.1"/>
    <property type="molecule type" value="Genomic_DNA"/>
</dbReference>
<reference evidence="1 2" key="1">
    <citation type="submission" date="2022-11" db="EMBL/GenBank/DDBJ databases">
        <title>Deinococcus ZS9-10, Low Temperature and Draught-tolerating, UV-resistant Bacteria from Continental Antarctica.</title>
        <authorList>
            <person name="Cheng L."/>
        </authorList>
    </citation>
    <scope>NUCLEOTIDE SEQUENCE [LARGE SCALE GENOMIC DNA]</scope>
    <source>
        <strain evidence="1 2">ZS9-10</strain>
    </source>
</reference>